<dbReference type="OrthoDB" id="2148214at2759"/>
<dbReference type="EMBL" id="MCGO01000001">
    <property type="protein sequence ID" value="ORY53438.1"/>
    <property type="molecule type" value="Genomic_DNA"/>
</dbReference>
<organism evidence="1 2">
    <name type="scientific">Rhizoclosmatium globosum</name>
    <dbReference type="NCBI Taxonomy" id="329046"/>
    <lineage>
        <taxon>Eukaryota</taxon>
        <taxon>Fungi</taxon>
        <taxon>Fungi incertae sedis</taxon>
        <taxon>Chytridiomycota</taxon>
        <taxon>Chytridiomycota incertae sedis</taxon>
        <taxon>Chytridiomycetes</taxon>
        <taxon>Chytridiales</taxon>
        <taxon>Chytriomycetaceae</taxon>
        <taxon>Rhizoclosmatium</taxon>
    </lineage>
</organism>
<name>A0A1Y2D2B8_9FUNG</name>
<dbReference type="AlphaFoldDB" id="A0A1Y2D2B8"/>
<proteinExistence type="predicted"/>
<comment type="caution">
    <text evidence="1">The sequence shown here is derived from an EMBL/GenBank/DDBJ whole genome shotgun (WGS) entry which is preliminary data.</text>
</comment>
<evidence type="ECO:0000313" key="2">
    <source>
        <dbReference type="Proteomes" id="UP000193642"/>
    </source>
</evidence>
<reference evidence="1 2" key="1">
    <citation type="submission" date="2016-07" db="EMBL/GenBank/DDBJ databases">
        <title>Pervasive Adenine N6-methylation of Active Genes in Fungi.</title>
        <authorList>
            <consortium name="DOE Joint Genome Institute"/>
            <person name="Mondo S.J."/>
            <person name="Dannebaum R.O."/>
            <person name="Kuo R.C."/>
            <person name="Labutti K."/>
            <person name="Haridas S."/>
            <person name="Kuo A."/>
            <person name="Salamov A."/>
            <person name="Ahrendt S.R."/>
            <person name="Lipzen A."/>
            <person name="Sullivan W."/>
            <person name="Andreopoulos W.B."/>
            <person name="Clum A."/>
            <person name="Lindquist E."/>
            <person name="Daum C."/>
            <person name="Ramamoorthy G.K."/>
            <person name="Gryganskyi A."/>
            <person name="Culley D."/>
            <person name="Magnuson J.K."/>
            <person name="James T.Y."/>
            <person name="O'Malley M.A."/>
            <person name="Stajich J.E."/>
            <person name="Spatafora J.W."/>
            <person name="Visel A."/>
            <person name="Grigoriev I.V."/>
        </authorList>
    </citation>
    <scope>NUCLEOTIDE SEQUENCE [LARGE SCALE GENOMIC DNA]</scope>
    <source>
        <strain evidence="1 2">JEL800</strain>
    </source>
</reference>
<accession>A0A1Y2D2B8</accession>
<gene>
    <name evidence="1" type="ORF">BCR33DRAFT_801005</name>
</gene>
<evidence type="ECO:0008006" key="3">
    <source>
        <dbReference type="Google" id="ProtNLM"/>
    </source>
</evidence>
<keyword evidence="2" id="KW-1185">Reference proteome</keyword>
<evidence type="ECO:0000313" key="1">
    <source>
        <dbReference type="EMBL" id="ORY53438.1"/>
    </source>
</evidence>
<sequence length="385" mass="43778">MLQSTCVGDGCECCHRLAEVESSHQKTAAELSRTQRILGSVLEELNGCRRLLHLPSLTESNFAETPVSFVSRTPSLSTLPREILDRIVPYLGSNSIIPLCHALPQLKHLSTAIHDVRVAFKLHTSDVWPDFYFPRSTEEVSMQSLEITATNTTQCQPLDIPLRHAFKVFRLSSLLSKYGGSATILPGTPQQLSNIVSLLPTTISIHSLSDVSEYIYPHRFDQFLNQLVTTKPRIKVFEFPTKFDGCMTDGIIISEVVNALKQLQINELSFSAWIPRPIIRTLPQIRGLEALKMEDADSKFPWSILPLCKTLVRLEFEFPSFGFPTLKELVSILPRTAIRKVYFRYITLYEDELRSVTATSLETIRWSFQSGIYNQEDFIVWERLI</sequence>
<dbReference type="Proteomes" id="UP000193642">
    <property type="component" value="Unassembled WGS sequence"/>
</dbReference>
<protein>
    <recommendedName>
        <fullName evidence="3">F-box domain-containing protein</fullName>
    </recommendedName>
</protein>